<dbReference type="EMBL" id="JBIYDN010000012">
    <property type="protein sequence ID" value="MFK4444089.1"/>
    <property type="molecule type" value="Genomic_DNA"/>
</dbReference>
<keyword evidence="7" id="KW-1185">Reference proteome</keyword>
<dbReference type="Gene3D" id="3.10.105.10">
    <property type="entry name" value="Dipeptide-binding Protein, Domain 3"/>
    <property type="match status" value="1"/>
</dbReference>
<evidence type="ECO:0000256" key="2">
    <source>
        <dbReference type="ARBA" id="ARBA00022448"/>
    </source>
</evidence>
<dbReference type="SUPFAM" id="SSF53850">
    <property type="entry name" value="Periplasmic binding protein-like II"/>
    <property type="match status" value="1"/>
</dbReference>
<feature type="chain" id="PRO_5047385438" evidence="4">
    <location>
        <begin position="25"/>
        <end position="512"/>
    </location>
</feature>
<feature type="domain" description="Solute-binding protein family 5" evidence="5">
    <location>
        <begin position="69"/>
        <end position="422"/>
    </location>
</feature>
<protein>
    <submittedName>
        <fullName evidence="6">Glutathione transport system substrate-binding protein</fullName>
    </submittedName>
</protein>
<accession>A0ABW8ML60</accession>
<gene>
    <name evidence="6" type="ORF">ABH943_004111</name>
</gene>
<evidence type="ECO:0000256" key="4">
    <source>
        <dbReference type="SAM" id="SignalP"/>
    </source>
</evidence>
<evidence type="ECO:0000259" key="5">
    <source>
        <dbReference type="Pfam" id="PF00496"/>
    </source>
</evidence>
<feature type="signal peptide" evidence="4">
    <location>
        <begin position="1"/>
        <end position="24"/>
    </location>
</feature>
<dbReference type="Pfam" id="PF00496">
    <property type="entry name" value="SBP_bac_5"/>
    <property type="match status" value="1"/>
</dbReference>
<dbReference type="InterPro" id="IPR039424">
    <property type="entry name" value="SBP_5"/>
</dbReference>
<sequence>MKRLLYVALMVLSLGLCGTGAAHAAGNTLYFGLSGEPSTMDPFIMTGTTFRTVKLAIFRGLVNYGVDGKLSPELAQSYELSPDGKTLTFHLRDAKFHDGSTVTAADVKATFDHIMAPNSTASFRNQFVIVDHIDVVDPKTIRFVLKQPSVSFIHYLALPEAVIVPAAWLAKHKDDAGTATPIGAGPFKFVRWTRGRELVVQKFDGYYKKGKPYVDEIVYNFYSDENTRVNAIKSGDVDIIDYVPSRSLAELQKDPDVRLERTLGPFMGIVFNMHSKPFANADVRRAIAYTVDRDAIVKTAVDGVGTPIWGLAIPQGYLGYSDAKKNFYKVDIARAKQLMAQAGYPNGFEARLVATSQYSFYSKIAVVLQAQLAQIGIKLKLDMPDWTTRTSKVAGGDYELAIIGDVGEVTDPDWLSNVYYGGKVPVRLSNSAYFDDPEIDRLLDEGRASVDPAKRAVVYQQFVDRALDLSPVLFLMWRDQSYAVRSNVTGFTNMPAFLSFQSGYSLENTRLK</sequence>
<dbReference type="PANTHER" id="PTHR30290:SF9">
    <property type="entry name" value="OLIGOPEPTIDE-BINDING PROTEIN APPA"/>
    <property type="match status" value="1"/>
</dbReference>
<keyword evidence="2" id="KW-0813">Transport</keyword>
<proteinExistence type="inferred from homology"/>
<evidence type="ECO:0000256" key="3">
    <source>
        <dbReference type="ARBA" id="ARBA00022729"/>
    </source>
</evidence>
<dbReference type="InterPro" id="IPR030678">
    <property type="entry name" value="Peptide/Ni-bd"/>
</dbReference>
<evidence type="ECO:0000256" key="1">
    <source>
        <dbReference type="ARBA" id="ARBA00005695"/>
    </source>
</evidence>
<dbReference type="PIRSF" id="PIRSF002741">
    <property type="entry name" value="MppA"/>
    <property type="match status" value="1"/>
</dbReference>
<dbReference type="Gene3D" id="3.90.76.10">
    <property type="entry name" value="Dipeptide-binding Protein, Domain 1"/>
    <property type="match status" value="1"/>
</dbReference>
<dbReference type="Gene3D" id="3.40.190.10">
    <property type="entry name" value="Periplasmic binding protein-like II"/>
    <property type="match status" value="1"/>
</dbReference>
<evidence type="ECO:0000313" key="6">
    <source>
        <dbReference type="EMBL" id="MFK4444089.1"/>
    </source>
</evidence>
<reference evidence="6 7" key="1">
    <citation type="submission" date="2024-11" db="EMBL/GenBank/DDBJ databases">
        <title>Using genomics to understand microbial adaptation to soil warming.</title>
        <authorList>
            <person name="Deangelis K.M. PhD."/>
        </authorList>
    </citation>
    <scope>NUCLEOTIDE SEQUENCE [LARGE SCALE GENOMIC DNA]</scope>
    <source>
        <strain evidence="6 7">GAS97</strain>
    </source>
</reference>
<dbReference type="PANTHER" id="PTHR30290">
    <property type="entry name" value="PERIPLASMIC BINDING COMPONENT OF ABC TRANSPORTER"/>
    <property type="match status" value="1"/>
</dbReference>
<name>A0ABW8ML60_9BURK</name>
<comment type="caution">
    <text evidence="6">The sequence shown here is derived from an EMBL/GenBank/DDBJ whole genome shotgun (WGS) entry which is preliminary data.</text>
</comment>
<evidence type="ECO:0000313" key="7">
    <source>
        <dbReference type="Proteomes" id="UP001620514"/>
    </source>
</evidence>
<dbReference type="Proteomes" id="UP001620514">
    <property type="component" value="Unassembled WGS sequence"/>
</dbReference>
<keyword evidence="3 4" id="KW-0732">Signal</keyword>
<dbReference type="InterPro" id="IPR000914">
    <property type="entry name" value="SBP_5_dom"/>
</dbReference>
<dbReference type="RefSeq" id="WP_404609035.1">
    <property type="nucleotide sequence ID" value="NZ_JBIYDN010000012.1"/>
</dbReference>
<organism evidence="6 7">
    <name type="scientific">Caballeronia udeis</name>
    <dbReference type="NCBI Taxonomy" id="1232866"/>
    <lineage>
        <taxon>Bacteria</taxon>
        <taxon>Pseudomonadati</taxon>
        <taxon>Pseudomonadota</taxon>
        <taxon>Betaproteobacteria</taxon>
        <taxon>Burkholderiales</taxon>
        <taxon>Burkholderiaceae</taxon>
        <taxon>Caballeronia</taxon>
    </lineage>
</organism>
<comment type="similarity">
    <text evidence="1">Belongs to the bacterial solute-binding protein 5 family.</text>
</comment>